<dbReference type="SUPFAM" id="SSF53335">
    <property type="entry name" value="S-adenosyl-L-methionine-dependent methyltransferases"/>
    <property type="match status" value="1"/>
</dbReference>
<proteinExistence type="predicted"/>
<evidence type="ECO:0000313" key="4">
    <source>
        <dbReference type="Proteomes" id="UP000194733"/>
    </source>
</evidence>
<dbReference type="Gene3D" id="2.20.25.110">
    <property type="entry name" value="S-adenosyl-L-methionine-dependent methyltransferases"/>
    <property type="match status" value="1"/>
</dbReference>
<reference evidence="3 4" key="1">
    <citation type="submission" date="2016-10" db="EMBL/GenBank/DDBJ databases">
        <title>Comparative genomics of Bacillus thuringiensis reveals a path to pathogens against multiple invertebrate hosts.</title>
        <authorList>
            <person name="Zheng J."/>
            <person name="Gao Q."/>
            <person name="Liu H."/>
            <person name="Peng D."/>
            <person name="Ruan L."/>
            <person name="Sun M."/>
        </authorList>
    </citation>
    <scope>NUCLEOTIDE SEQUENCE [LARGE SCALE GENOMIC DNA]</scope>
    <source>
        <strain evidence="3">BGSC 4BB1</strain>
    </source>
</reference>
<comment type="caution">
    <text evidence="3">The sequence shown here is derived from an EMBL/GenBank/DDBJ whole genome shotgun (WGS) entry which is preliminary data.</text>
</comment>
<evidence type="ECO:0000313" key="3">
    <source>
        <dbReference type="EMBL" id="OTX42666.1"/>
    </source>
</evidence>
<dbReference type="Gene3D" id="3.40.50.150">
    <property type="entry name" value="Vaccinia Virus protein VP39"/>
    <property type="match status" value="1"/>
</dbReference>
<dbReference type="CDD" id="cd02440">
    <property type="entry name" value="AdoMet_MTases"/>
    <property type="match status" value="1"/>
</dbReference>
<accession>A0A9Q5SFQ5</accession>
<keyword evidence="1" id="KW-0808">Transferase</keyword>
<keyword evidence="3" id="KW-0489">Methyltransferase</keyword>
<dbReference type="PANTHER" id="PTHR43861">
    <property type="entry name" value="TRANS-ACONITATE 2-METHYLTRANSFERASE-RELATED"/>
    <property type="match status" value="1"/>
</dbReference>
<name>A0A9Q5SFQ5_BACTU</name>
<dbReference type="Proteomes" id="UP000194733">
    <property type="component" value="Unassembled WGS sequence"/>
</dbReference>
<dbReference type="InterPro" id="IPR029063">
    <property type="entry name" value="SAM-dependent_MTases_sf"/>
</dbReference>
<dbReference type="RefSeq" id="WP_065212475.1">
    <property type="nucleotide sequence ID" value="NZ_NFCY01000029.1"/>
</dbReference>
<organism evidence="3 4">
    <name type="scientific">Bacillus thuringiensis serovar sooncheon</name>
    <dbReference type="NCBI Taxonomy" id="180891"/>
    <lineage>
        <taxon>Bacteria</taxon>
        <taxon>Bacillati</taxon>
        <taxon>Bacillota</taxon>
        <taxon>Bacilli</taxon>
        <taxon>Bacillales</taxon>
        <taxon>Bacillaceae</taxon>
        <taxon>Bacillus</taxon>
        <taxon>Bacillus cereus group</taxon>
    </lineage>
</organism>
<evidence type="ECO:0000256" key="1">
    <source>
        <dbReference type="ARBA" id="ARBA00022679"/>
    </source>
</evidence>
<dbReference type="GO" id="GO:0008168">
    <property type="term" value="F:methyltransferase activity"/>
    <property type="evidence" value="ECO:0007669"/>
    <property type="project" value="UniProtKB-KW"/>
</dbReference>
<dbReference type="Pfam" id="PF13649">
    <property type="entry name" value="Methyltransf_25"/>
    <property type="match status" value="1"/>
</dbReference>
<dbReference type="InterPro" id="IPR041698">
    <property type="entry name" value="Methyltransf_25"/>
</dbReference>
<evidence type="ECO:0000259" key="2">
    <source>
        <dbReference type="Pfam" id="PF13649"/>
    </source>
</evidence>
<dbReference type="GO" id="GO:0032259">
    <property type="term" value="P:methylation"/>
    <property type="evidence" value="ECO:0007669"/>
    <property type="project" value="UniProtKB-KW"/>
</dbReference>
<feature type="domain" description="Methyltransferase" evidence="2">
    <location>
        <begin position="43"/>
        <end position="135"/>
    </location>
</feature>
<sequence length="242" mass="28532">MEWYKKTFQKDYLKIYSHKTDLEAKKELEILLSSIPLKSKAKILDLCCGNGRHSRWLEQQGFQVTGVDLSTDLLQEAMRLSPSQISYLSCDMRSLPFTSEFDLIMQLFTSFGYFLNDEENNLVLKNVYKSLKMNGYYILDYLNPNYIQKNIIPCSKSSKGNVEIFEYRHIKSNFIIKDIIIKEFGQIKKYQEKVKLYPFVKLKAMLEAINLEINLVYGDYDGSIFNEDYSKRMIFICKKIRD</sequence>
<protein>
    <submittedName>
        <fullName evidence="3">SAM-dependent methyltransferase</fullName>
    </submittedName>
</protein>
<dbReference type="AlphaFoldDB" id="A0A9Q5SFQ5"/>
<dbReference type="EMBL" id="NFCY01000029">
    <property type="protein sequence ID" value="OTX42666.1"/>
    <property type="molecule type" value="Genomic_DNA"/>
</dbReference>
<gene>
    <name evidence="3" type="ORF">BK724_25250</name>
</gene>